<keyword evidence="5" id="KW-0227">DNA damage</keyword>
<organism evidence="11 12">
    <name type="scientific">Talaromyces rugulosus</name>
    <name type="common">Penicillium rugulosum</name>
    <dbReference type="NCBI Taxonomy" id="121627"/>
    <lineage>
        <taxon>Eukaryota</taxon>
        <taxon>Fungi</taxon>
        <taxon>Dikarya</taxon>
        <taxon>Ascomycota</taxon>
        <taxon>Pezizomycotina</taxon>
        <taxon>Eurotiomycetes</taxon>
        <taxon>Eurotiomycetidae</taxon>
        <taxon>Eurotiales</taxon>
        <taxon>Trichocomaceae</taxon>
        <taxon>Talaromyces</taxon>
        <taxon>Talaromyces sect. Islandici</taxon>
    </lineage>
</organism>
<feature type="compositionally biased region" description="Basic residues" evidence="9">
    <location>
        <begin position="447"/>
        <end position="457"/>
    </location>
</feature>
<dbReference type="EMBL" id="CP055900">
    <property type="protein sequence ID" value="QKX59323.1"/>
    <property type="molecule type" value="Genomic_DNA"/>
</dbReference>
<evidence type="ECO:0000256" key="7">
    <source>
        <dbReference type="ARBA" id="ARBA00022833"/>
    </source>
</evidence>
<feature type="compositionally biased region" description="Polar residues" evidence="9">
    <location>
        <begin position="71"/>
        <end position="85"/>
    </location>
</feature>
<feature type="region of interest" description="Disordered" evidence="9">
    <location>
        <begin position="427"/>
        <end position="471"/>
    </location>
</feature>
<feature type="region of interest" description="Disordered" evidence="9">
    <location>
        <begin position="119"/>
        <end position="139"/>
    </location>
</feature>
<dbReference type="GO" id="GO:0005739">
    <property type="term" value="C:mitochondrion"/>
    <property type="evidence" value="ECO:0007669"/>
    <property type="project" value="TreeGrafter"/>
</dbReference>
<evidence type="ECO:0000256" key="4">
    <source>
        <dbReference type="ARBA" id="ARBA00022723"/>
    </source>
</evidence>
<dbReference type="GO" id="GO:0008270">
    <property type="term" value="F:zinc ion binding"/>
    <property type="evidence" value="ECO:0007669"/>
    <property type="project" value="InterPro"/>
</dbReference>
<dbReference type="InterPro" id="IPR001719">
    <property type="entry name" value="AP_endonuc_2"/>
</dbReference>
<dbReference type="GO" id="GO:0003677">
    <property type="term" value="F:DNA binding"/>
    <property type="evidence" value="ECO:0007669"/>
    <property type="project" value="InterPro"/>
</dbReference>
<evidence type="ECO:0000313" key="12">
    <source>
        <dbReference type="Proteomes" id="UP000509510"/>
    </source>
</evidence>
<evidence type="ECO:0000259" key="10">
    <source>
        <dbReference type="Pfam" id="PF01261"/>
    </source>
</evidence>
<keyword evidence="6" id="KW-0378">Hydrolase</keyword>
<dbReference type="HAMAP" id="MF_00152">
    <property type="entry name" value="Nfo"/>
    <property type="match status" value="1"/>
</dbReference>
<evidence type="ECO:0000256" key="9">
    <source>
        <dbReference type="SAM" id="MobiDB-lite"/>
    </source>
</evidence>
<feature type="region of interest" description="Disordered" evidence="9">
    <location>
        <begin position="525"/>
        <end position="548"/>
    </location>
</feature>
<dbReference type="FunFam" id="3.20.20.150:FF:000001">
    <property type="entry name" value="Probable endonuclease 4"/>
    <property type="match status" value="1"/>
</dbReference>
<evidence type="ECO:0000256" key="6">
    <source>
        <dbReference type="ARBA" id="ARBA00022801"/>
    </source>
</evidence>
<dbReference type="RefSeq" id="XP_035345501.1">
    <property type="nucleotide sequence ID" value="XM_035489608.1"/>
</dbReference>
<dbReference type="GeneID" id="55993950"/>
<dbReference type="CDD" id="cd00019">
    <property type="entry name" value="AP2Ec"/>
    <property type="match status" value="1"/>
</dbReference>
<dbReference type="KEGG" id="trg:TRUGW13939_06455"/>
<dbReference type="Pfam" id="PF01261">
    <property type="entry name" value="AP_endonuc_2"/>
    <property type="match status" value="1"/>
</dbReference>
<dbReference type="GO" id="GO:0005634">
    <property type="term" value="C:nucleus"/>
    <property type="evidence" value="ECO:0007669"/>
    <property type="project" value="TreeGrafter"/>
</dbReference>
<dbReference type="GO" id="GO:0006284">
    <property type="term" value="P:base-excision repair"/>
    <property type="evidence" value="ECO:0007669"/>
    <property type="project" value="TreeGrafter"/>
</dbReference>
<name>A0A7H8R3A1_TALRU</name>
<dbReference type="Proteomes" id="UP000509510">
    <property type="component" value="Chromosome III"/>
</dbReference>
<evidence type="ECO:0000256" key="1">
    <source>
        <dbReference type="ARBA" id="ARBA00001947"/>
    </source>
</evidence>
<dbReference type="PANTHER" id="PTHR21445">
    <property type="entry name" value="ENDONUCLEASE IV ENDODEOXYRIBONUCLEASE IV"/>
    <property type="match status" value="1"/>
</dbReference>
<evidence type="ECO:0000313" key="11">
    <source>
        <dbReference type="EMBL" id="QKX59323.1"/>
    </source>
</evidence>
<keyword evidence="4" id="KW-0479">Metal-binding</keyword>
<evidence type="ECO:0000256" key="2">
    <source>
        <dbReference type="ARBA" id="ARBA00005340"/>
    </source>
</evidence>
<sequence length="548" mass="60534">MPGRGSDPVSTNGSKKRAAADETLEGNSSSPRRSKRTRQSANTASLADADALENDEPKKRTKRVAAKGTAVGSNTSTDVKVEQEGSSLVKAQTTRVTEDTGDAVKISVKKEIEIEEEEIQPKKATKKRASKEEKAAEMEPLAARTKGLQMFIGAHVSAAKGVQNSVINSVHIGGNAFALFLKSQRKWDNPPLQDEHREQFQKFCLEQQYDAAKYILPHGSYLVNLAQGDKAKAKQAYDSFVDDLKRCEQLGIRLYNFHPGAVIQSTLESATSRLAQALTKALSVTSTVTPVLETMCGHGTTIGGPLSEIGAVISQIPKEYHSRIGVCVDTCHSFAYGYDLISTEGFKAFMQEFDDKIGLQFLRALHLNDSKAPRGSKRDLHANIGTGFLGLRAFHNVMNEERFQGLPMILETPIDRPNPVLANMSQVKETPEEEDQDSEQESDSIKKKQKKTPKKKPSSSSKAPPTVEDKTVWAREIKLLESLIGMDLESPEFRSLEAQLSEVGRAEREKHQGFYEKRLETEAKKKKKELEKGQKSLADMFQAKKGTK</sequence>
<accession>A0A7H8R3A1</accession>
<dbReference type="SUPFAM" id="SSF51658">
    <property type="entry name" value="Xylose isomerase-like"/>
    <property type="match status" value="1"/>
</dbReference>
<keyword evidence="7" id="KW-0862">Zinc</keyword>
<dbReference type="Gene3D" id="3.20.20.150">
    <property type="entry name" value="Divalent-metal-dependent TIM barrel enzymes"/>
    <property type="match status" value="1"/>
</dbReference>
<dbReference type="InterPro" id="IPR013022">
    <property type="entry name" value="Xyl_isomerase-like_TIM-brl"/>
</dbReference>
<evidence type="ECO:0000256" key="8">
    <source>
        <dbReference type="ARBA" id="ARBA00023204"/>
    </source>
</evidence>
<comment type="similarity">
    <text evidence="2">Belongs to the AP endonuclease 2 family.</text>
</comment>
<dbReference type="PROSITE" id="PS51432">
    <property type="entry name" value="AP_NUCLEASE_F2_4"/>
    <property type="match status" value="1"/>
</dbReference>
<dbReference type="InterPro" id="IPR036237">
    <property type="entry name" value="Xyl_isomerase-like_sf"/>
</dbReference>
<feature type="compositionally biased region" description="Acidic residues" evidence="9">
    <location>
        <begin position="431"/>
        <end position="442"/>
    </location>
</feature>
<gene>
    <name evidence="11" type="ORF">TRUGW13939_06455</name>
</gene>
<dbReference type="InterPro" id="IPR018246">
    <property type="entry name" value="AP_endonuc_F2_Zn_BS"/>
</dbReference>
<keyword evidence="12" id="KW-1185">Reference proteome</keyword>
<dbReference type="GO" id="GO:0003906">
    <property type="term" value="F:DNA-(apurinic or apyrimidinic site) endonuclease activity"/>
    <property type="evidence" value="ECO:0007669"/>
    <property type="project" value="TreeGrafter"/>
</dbReference>
<evidence type="ECO:0000256" key="3">
    <source>
        <dbReference type="ARBA" id="ARBA00021759"/>
    </source>
</evidence>
<reference evidence="12" key="1">
    <citation type="submission" date="2020-06" db="EMBL/GenBank/DDBJ databases">
        <title>A chromosome-scale genome assembly of Talaromyces rugulosus W13939.</title>
        <authorList>
            <person name="Wang B."/>
            <person name="Guo L."/>
            <person name="Ye K."/>
            <person name="Wang L."/>
        </authorList>
    </citation>
    <scope>NUCLEOTIDE SEQUENCE [LARGE SCALE GENOMIC DNA]</scope>
    <source>
        <strain evidence="12">W13939</strain>
    </source>
</reference>
<comment type="cofactor">
    <cofactor evidence="1">
        <name>Zn(2+)</name>
        <dbReference type="ChEBI" id="CHEBI:29105"/>
    </cofactor>
</comment>
<evidence type="ECO:0000256" key="5">
    <source>
        <dbReference type="ARBA" id="ARBA00022763"/>
    </source>
</evidence>
<proteinExistence type="inferred from homology"/>
<dbReference type="GO" id="GO:0008081">
    <property type="term" value="F:phosphoric diester hydrolase activity"/>
    <property type="evidence" value="ECO:0007669"/>
    <property type="project" value="TreeGrafter"/>
</dbReference>
<protein>
    <recommendedName>
        <fullName evidence="3">Apurinic-apyrimidinic endonuclease 1</fullName>
    </recommendedName>
</protein>
<dbReference type="PROSITE" id="PS00731">
    <property type="entry name" value="AP_NUCLEASE_F2_3"/>
    <property type="match status" value="1"/>
</dbReference>
<dbReference type="PROSITE" id="PS00730">
    <property type="entry name" value="AP_NUCLEASE_F2_2"/>
    <property type="match status" value="1"/>
</dbReference>
<feature type="region of interest" description="Disordered" evidence="9">
    <location>
        <begin position="1"/>
        <end position="85"/>
    </location>
</feature>
<dbReference type="NCBIfam" id="TIGR00587">
    <property type="entry name" value="nfo"/>
    <property type="match status" value="1"/>
</dbReference>
<dbReference type="AlphaFoldDB" id="A0A7H8R3A1"/>
<dbReference type="OrthoDB" id="7663182at2759"/>
<feature type="domain" description="Xylose isomerase-like TIM barrel" evidence="10">
    <location>
        <begin position="172"/>
        <end position="422"/>
    </location>
</feature>
<dbReference type="SMART" id="SM00518">
    <property type="entry name" value="AP2Ec"/>
    <property type="match status" value="1"/>
</dbReference>
<feature type="compositionally biased region" description="Basic and acidic residues" evidence="9">
    <location>
        <begin position="525"/>
        <end position="534"/>
    </location>
</feature>
<keyword evidence="8" id="KW-0234">DNA repair</keyword>
<dbReference type="PANTHER" id="PTHR21445:SF0">
    <property type="entry name" value="APURINIC-APYRIMIDINIC ENDONUCLEASE"/>
    <property type="match status" value="1"/>
</dbReference>